<reference evidence="2 3" key="1">
    <citation type="submission" date="2015-12" db="EMBL/GenBank/DDBJ databases">
        <title>The genome of Folsomia candida.</title>
        <authorList>
            <person name="Faddeeva A."/>
            <person name="Derks M.F."/>
            <person name="Anvar Y."/>
            <person name="Smit S."/>
            <person name="Van Straalen N."/>
            <person name="Roelofs D."/>
        </authorList>
    </citation>
    <scope>NUCLEOTIDE SEQUENCE [LARGE SCALE GENOMIC DNA]</scope>
    <source>
        <strain evidence="2 3">VU population</strain>
        <tissue evidence="2">Whole body</tissue>
    </source>
</reference>
<feature type="transmembrane region" description="Helical" evidence="1">
    <location>
        <begin position="208"/>
        <end position="226"/>
    </location>
</feature>
<comment type="caution">
    <text evidence="2">The sequence shown here is derived from an EMBL/GenBank/DDBJ whole genome shotgun (WGS) entry which is preliminary data.</text>
</comment>
<dbReference type="Proteomes" id="UP000198287">
    <property type="component" value="Unassembled WGS sequence"/>
</dbReference>
<keyword evidence="1" id="KW-1133">Transmembrane helix</keyword>
<dbReference type="AlphaFoldDB" id="A0A226F011"/>
<evidence type="ECO:0000256" key="1">
    <source>
        <dbReference type="SAM" id="Phobius"/>
    </source>
</evidence>
<protein>
    <recommendedName>
        <fullName evidence="4">Gustatory receptor</fullName>
    </recommendedName>
</protein>
<evidence type="ECO:0008006" key="4">
    <source>
        <dbReference type="Google" id="ProtNLM"/>
    </source>
</evidence>
<name>A0A226F011_FOLCA</name>
<keyword evidence="3" id="KW-1185">Reference proteome</keyword>
<organism evidence="2 3">
    <name type="scientific">Folsomia candida</name>
    <name type="common">Springtail</name>
    <dbReference type="NCBI Taxonomy" id="158441"/>
    <lineage>
        <taxon>Eukaryota</taxon>
        <taxon>Metazoa</taxon>
        <taxon>Ecdysozoa</taxon>
        <taxon>Arthropoda</taxon>
        <taxon>Hexapoda</taxon>
        <taxon>Collembola</taxon>
        <taxon>Entomobryomorpha</taxon>
        <taxon>Isotomoidea</taxon>
        <taxon>Isotomidae</taxon>
        <taxon>Proisotominae</taxon>
        <taxon>Folsomia</taxon>
    </lineage>
</organism>
<proteinExistence type="predicted"/>
<keyword evidence="1" id="KW-0812">Transmembrane</keyword>
<feature type="transmembrane region" description="Helical" evidence="1">
    <location>
        <begin position="268"/>
        <end position="290"/>
    </location>
</feature>
<feature type="transmembrane region" description="Helical" evidence="1">
    <location>
        <begin position="82"/>
        <end position="104"/>
    </location>
</feature>
<sequence length="383" mass="44688">MFSAEALKILKNATRMMYYSGAVPLTWSTTATGQNRLFLKDSKKYRLVTTLHCAVLVFYNAFMTYRFGISLITQKQINDKAALSIILQIVWNLLSYSLPLLVMVNNFMFWKDIPNFINALIEFFERFGENYMCKPVPNWKNGCEKKLKTIAFLGTTISMINTILIMKNPERAYFLTSLHENPKATSFLKKLPLILCQMWVWGSLWAHLYYYCFFLLPYNYTALFLLRQLNRDLKSVETLGKLRNLRNFIKTYRGLQTLHTMCNACFQFLFFPVHKIVIMNIAIIGIYGAIKIPGSRAIIMAVGAIMCLLYLSLMFRICGKLYEQSLVVLCSWRGERGRYIRKFVRSSQPIRVEIGYYYYVTKTTVIVIWATVFNFTTNMLISF</sequence>
<dbReference type="EMBL" id="LNIX01000001">
    <property type="protein sequence ID" value="OXA63153.1"/>
    <property type="molecule type" value="Genomic_DNA"/>
</dbReference>
<evidence type="ECO:0000313" key="3">
    <source>
        <dbReference type="Proteomes" id="UP000198287"/>
    </source>
</evidence>
<feature type="transmembrane region" description="Helical" evidence="1">
    <location>
        <begin position="296"/>
        <end position="315"/>
    </location>
</feature>
<evidence type="ECO:0000313" key="2">
    <source>
        <dbReference type="EMBL" id="OXA63153.1"/>
    </source>
</evidence>
<dbReference type="OrthoDB" id="8279312at2759"/>
<keyword evidence="1" id="KW-0472">Membrane</keyword>
<feature type="transmembrane region" description="Helical" evidence="1">
    <location>
        <begin position="356"/>
        <end position="375"/>
    </location>
</feature>
<accession>A0A226F011</accession>
<gene>
    <name evidence="2" type="ORF">Fcan01_02904</name>
</gene>
<feature type="transmembrane region" description="Helical" evidence="1">
    <location>
        <begin position="45"/>
        <end position="62"/>
    </location>
</feature>
<dbReference type="OMA" id="AWIWIST"/>